<reference evidence="7" key="4">
    <citation type="submission" date="2025-04" db="UniProtKB">
        <authorList>
            <consortium name="RefSeq"/>
        </authorList>
    </citation>
    <scope>IDENTIFICATION</scope>
    <source>
        <tissue evidence="7">Leaf</tissue>
    </source>
</reference>
<comment type="similarity">
    <text evidence="1">Belongs to the GASA family.</text>
</comment>
<dbReference type="Proteomes" id="UP000515151">
    <property type="component" value="Chromosome 6"/>
</dbReference>
<evidence type="ECO:0000313" key="5">
    <source>
        <dbReference type="Proteomes" id="UP000197138"/>
    </source>
</evidence>
<sequence length="106" mass="11141">MMSSTQVTLLALALLVSVIFLFHVTDAQKVDGSKEAASPVPVIKPIDCGEACAGRCKLSSRPNLCKRACGSCCAKCSCVPPGTAGNYEACPCYASLTTHKFIRKCP</sequence>
<dbReference type="AlphaFoldDB" id="A0A218XXD7"/>
<feature type="signal peptide" evidence="3">
    <location>
        <begin position="1"/>
        <end position="27"/>
    </location>
</feature>
<keyword evidence="6" id="KW-1185">Reference proteome</keyword>
<dbReference type="Pfam" id="PF02704">
    <property type="entry name" value="GASA"/>
    <property type="match status" value="1"/>
</dbReference>
<feature type="chain" id="PRO_5044569228" evidence="3">
    <location>
        <begin position="28"/>
        <end position="106"/>
    </location>
</feature>
<proteinExistence type="inferred from homology"/>
<dbReference type="RefSeq" id="XP_031399630.1">
    <property type="nucleotide sequence ID" value="XM_031543770.1"/>
</dbReference>
<dbReference type="PANTHER" id="PTHR23201">
    <property type="entry name" value="EXTENSIN, PROLINE-RICH PROTEIN"/>
    <property type="match status" value="1"/>
</dbReference>
<dbReference type="Proteomes" id="UP000197138">
    <property type="component" value="Unassembled WGS sequence"/>
</dbReference>
<evidence type="ECO:0000256" key="2">
    <source>
        <dbReference type="ARBA" id="ARBA00022941"/>
    </source>
</evidence>
<protein>
    <submittedName>
        <fullName evidence="7">Snakin-2-like</fullName>
    </submittedName>
</protein>
<keyword evidence="3" id="KW-0732">Signal</keyword>
<reference evidence="5" key="1">
    <citation type="journal article" date="2017" name="Plant J.">
        <title>The pomegranate (Punica granatum L.) genome and the genomics of punicalagin biosynthesis.</title>
        <authorList>
            <person name="Qin G."/>
            <person name="Xu C."/>
            <person name="Ming R."/>
            <person name="Tang H."/>
            <person name="Guyot R."/>
            <person name="Kramer E.M."/>
            <person name="Hu Y."/>
            <person name="Yi X."/>
            <person name="Qi Y."/>
            <person name="Xu X."/>
            <person name="Gao Z."/>
            <person name="Pan H."/>
            <person name="Jian J."/>
            <person name="Tian Y."/>
            <person name="Yue Z."/>
            <person name="Xu Y."/>
        </authorList>
    </citation>
    <scope>NUCLEOTIDE SEQUENCE [LARGE SCALE GENOMIC DNA]</scope>
    <source>
        <strain evidence="5">cv. Dabenzi</strain>
    </source>
</reference>
<dbReference type="EMBL" id="MTKT01000785">
    <property type="protein sequence ID" value="OWM88962.1"/>
    <property type="molecule type" value="Genomic_DNA"/>
</dbReference>
<evidence type="ECO:0000256" key="3">
    <source>
        <dbReference type="SAM" id="SignalP"/>
    </source>
</evidence>
<keyword evidence="2" id="KW-0939">Gibberellin signaling pathway</keyword>
<dbReference type="InterPro" id="IPR003854">
    <property type="entry name" value="GASA"/>
</dbReference>
<reference evidence="4" key="2">
    <citation type="submission" date="2017-06" db="EMBL/GenBank/DDBJ databases">
        <title>The pomegranate genome and the genomics of punicalagin biosynthesis.</title>
        <authorList>
            <person name="Xu C."/>
        </authorList>
    </citation>
    <scope>NUCLEOTIDE SEQUENCE [LARGE SCALE GENOMIC DNA]</scope>
    <source>
        <tissue evidence="4">Fresh leaf</tissue>
    </source>
</reference>
<dbReference type="GeneID" id="116209994"/>
<evidence type="ECO:0000313" key="7">
    <source>
        <dbReference type="RefSeq" id="XP_031399630.1"/>
    </source>
</evidence>
<dbReference type="PANTHER" id="PTHR23201:SF45">
    <property type="entry name" value="SNAKIN-2-LIKE"/>
    <property type="match status" value="1"/>
</dbReference>
<evidence type="ECO:0000313" key="6">
    <source>
        <dbReference type="Proteomes" id="UP000515151"/>
    </source>
</evidence>
<gene>
    <name evidence="7" type="primary">LOC116209994</name>
    <name evidence="4" type="ORF">CDL15_Pgr020916</name>
</gene>
<reference evidence="6" key="3">
    <citation type="journal article" date="2020" name="Plant Biotechnol. J.">
        <title>The pomegranate (Punica granatum L.) draft genome dissects genetic divergence between soft- and hard-seeded cultivars.</title>
        <authorList>
            <person name="Luo X."/>
            <person name="Li H."/>
            <person name="Wu Z."/>
            <person name="Yao W."/>
            <person name="Zhao P."/>
            <person name="Cao D."/>
            <person name="Yu H."/>
            <person name="Li K."/>
            <person name="Poudel K."/>
            <person name="Zhao D."/>
            <person name="Zhang F."/>
            <person name="Xia X."/>
            <person name="Chen L."/>
            <person name="Wang Q."/>
            <person name="Jing D."/>
            <person name="Cao S."/>
        </authorList>
    </citation>
    <scope>NUCLEOTIDE SEQUENCE [LARGE SCALE GENOMIC DNA]</scope>
</reference>
<organism evidence="4 5">
    <name type="scientific">Punica granatum</name>
    <name type="common">Pomegranate</name>
    <dbReference type="NCBI Taxonomy" id="22663"/>
    <lineage>
        <taxon>Eukaryota</taxon>
        <taxon>Viridiplantae</taxon>
        <taxon>Streptophyta</taxon>
        <taxon>Embryophyta</taxon>
        <taxon>Tracheophyta</taxon>
        <taxon>Spermatophyta</taxon>
        <taxon>Magnoliopsida</taxon>
        <taxon>eudicotyledons</taxon>
        <taxon>Gunneridae</taxon>
        <taxon>Pentapetalae</taxon>
        <taxon>rosids</taxon>
        <taxon>malvids</taxon>
        <taxon>Myrtales</taxon>
        <taxon>Lythraceae</taxon>
        <taxon>Punica</taxon>
    </lineage>
</organism>
<name>A0A218XXD7_PUNGR</name>
<dbReference type="GO" id="GO:0009740">
    <property type="term" value="P:gibberellic acid mediated signaling pathway"/>
    <property type="evidence" value="ECO:0007669"/>
    <property type="project" value="UniProtKB-KW"/>
</dbReference>
<evidence type="ECO:0000313" key="4">
    <source>
        <dbReference type="EMBL" id="OWM88962.1"/>
    </source>
</evidence>
<evidence type="ECO:0000256" key="1">
    <source>
        <dbReference type="ARBA" id="ARBA00010582"/>
    </source>
</evidence>
<dbReference type="OrthoDB" id="625265at2759"/>
<accession>A0A218XXD7</accession>